<dbReference type="Proteomes" id="UP000250079">
    <property type="component" value="Chromosome"/>
</dbReference>
<accession>A0A2Z2NY38</accession>
<keyword evidence="2" id="KW-1185">Reference proteome</keyword>
<evidence type="ECO:0000313" key="1">
    <source>
        <dbReference type="EMBL" id="ASJ76366.1"/>
    </source>
</evidence>
<gene>
    <name evidence="1" type="ORF">IMCC3135_31595</name>
</gene>
<dbReference type="KEGG" id="gai:IMCC3135_31595"/>
<name>A0A2Z2NY38_9GAMM</name>
<dbReference type="EMBL" id="CP018632">
    <property type="protein sequence ID" value="ASJ76366.1"/>
    <property type="molecule type" value="Genomic_DNA"/>
</dbReference>
<evidence type="ECO:0000313" key="2">
    <source>
        <dbReference type="Proteomes" id="UP000250079"/>
    </source>
</evidence>
<protein>
    <submittedName>
        <fullName evidence="1">Uncharacterized protein</fullName>
    </submittedName>
</protein>
<organism evidence="1 2">
    <name type="scientific">Granulosicoccus antarcticus IMCC3135</name>
    <dbReference type="NCBI Taxonomy" id="1192854"/>
    <lineage>
        <taxon>Bacteria</taxon>
        <taxon>Pseudomonadati</taxon>
        <taxon>Pseudomonadota</taxon>
        <taxon>Gammaproteobacteria</taxon>
        <taxon>Chromatiales</taxon>
        <taxon>Granulosicoccaceae</taxon>
        <taxon>Granulosicoccus</taxon>
    </lineage>
</organism>
<reference evidence="1 2" key="1">
    <citation type="submission" date="2016-12" db="EMBL/GenBank/DDBJ databases">
        <authorList>
            <person name="Song W.-J."/>
            <person name="Kurnit D.M."/>
        </authorList>
    </citation>
    <scope>NUCLEOTIDE SEQUENCE [LARGE SCALE GENOMIC DNA]</scope>
    <source>
        <strain evidence="1 2">IMCC3135</strain>
    </source>
</reference>
<dbReference type="AlphaFoldDB" id="A0A2Z2NY38"/>
<sequence>MITSLFKNMSEKHYETSLFGNSGVIDAGAKKSTVNQSCSNLHALS</sequence>
<proteinExistence type="predicted"/>